<evidence type="ECO:0000313" key="4">
    <source>
        <dbReference type="Proteomes" id="UP001319080"/>
    </source>
</evidence>
<dbReference type="InterPro" id="IPR036869">
    <property type="entry name" value="J_dom_sf"/>
</dbReference>
<comment type="caution">
    <text evidence="3">The sequence shown here is derived from an EMBL/GenBank/DDBJ whole genome shotgun (WGS) entry which is preliminary data.</text>
</comment>
<reference evidence="3 4" key="1">
    <citation type="submission" date="2021-05" db="EMBL/GenBank/DDBJ databases">
        <title>A Polyphasic approach of four new species of the genus Ohtaekwangia: Ohtaekwangia histidinii sp. nov., Ohtaekwangia cretensis sp. nov., Ohtaekwangia indiensis sp. nov., Ohtaekwangia reichenbachii sp. nov. from diverse environment.</title>
        <authorList>
            <person name="Octaviana S."/>
        </authorList>
    </citation>
    <scope>NUCLEOTIDE SEQUENCE [LARGE SCALE GENOMIC DNA]</scope>
    <source>
        <strain evidence="3 4">PWU5</strain>
    </source>
</reference>
<dbReference type="RefSeq" id="WP_254083616.1">
    <property type="nucleotide sequence ID" value="NZ_JAHESE010000004.1"/>
</dbReference>
<feature type="region of interest" description="Disordered" evidence="2">
    <location>
        <begin position="63"/>
        <end position="100"/>
    </location>
</feature>
<name>A0AAP2GUV1_9BACT</name>
<proteinExistence type="predicted"/>
<dbReference type="EMBL" id="JAHESE010000004">
    <property type="protein sequence ID" value="MBT1708027.1"/>
    <property type="molecule type" value="Genomic_DNA"/>
</dbReference>
<protein>
    <submittedName>
        <fullName evidence="3">J domain-containing protein</fullName>
    </submittedName>
</protein>
<feature type="compositionally biased region" description="Basic residues" evidence="2">
    <location>
        <begin position="66"/>
        <end position="81"/>
    </location>
</feature>
<dbReference type="Gene3D" id="1.10.287.110">
    <property type="entry name" value="DnaJ domain"/>
    <property type="match status" value="1"/>
</dbReference>
<evidence type="ECO:0000256" key="2">
    <source>
        <dbReference type="SAM" id="MobiDB-lite"/>
    </source>
</evidence>
<sequence length="233" mass="26753">MPTPPIHPVPIAEPSADGLEQEVLRLEAELQQAEATLNTFEQTVRAQLGEQIRQMRALTDLYKAQKTAKKEKRREQKRRGKNYQEPQGLLKARREEEELASDDPAELKRLYREAIVQVHPDKFPAASEAEGKQAAALTTHLNALYERGDLEALRDFHEHILGEHPLRHTAYVAGNATHNFLLRKKEQLAAALAELLQSQSYQLAVTPDRDELMDELREQFEQKIVQLKKRTRQ</sequence>
<evidence type="ECO:0000313" key="3">
    <source>
        <dbReference type="EMBL" id="MBT1708027.1"/>
    </source>
</evidence>
<organism evidence="3 4">
    <name type="scientific">Dawidia cretensis</name>
    <dbReference type="NCBI Taxonomy" id="2782350"/>
    <lineage>
        <taxon>Bacteria</taxon>
        <taxon>Pseudomonadati</taxon>
        <taxon>Bacteroidota</taxon>
        <taxon>Cytophagia</taxon>
        <taxon>Cytophagales</taxon>
        <taxon>Chryseotaleaceae</taxon>
        <taxon>Dawidia</taxon>
    </lineage>
</organism>
<dbReference type="AlphaFoldDB" id="A0AAP2GUV1"/>
<dbReference type="InterPro" id="IPR001623">
    <property type="entry name" value="DnaJ_domain"/>
</dbReference>
<dbReference type="Proteomes" id="UP001319080">
    <property type="component" value="Unassembled WGS sequence"/>
</dbReference>
<keyword evidence="4" id="KW-1185">Reference proteome</keyword>
<feature type="coiled-coil region" evidence="1">
    <location>
        <begin position="16"/>
        <end position="50"/>
    </location>
</feature>
<gene>
    <name evidence="3" type="ORF">KK062_07330</name>
</gene>
<dbReference type="SUPFAM" id="SSF46565">
    <property type="entry name" value="Chaperone J-domain"/>
    <property type="match status" value="1"/>
</dbReference>
<dbReference type="CDD" id="cd06257">
    <property type="entry name" value="DnaJ"/>
    <property type="match status" value="1"/>
</dbReference>
<evidence type="ECO:0000256" key="1">
    <source>
        <dbReference type="SAM" id="Coils"/>
    </source>
</evidence>
<accession>A0AAP2GUV1</accession>
<keyword evidence="1" id="KW-0175">Coiled coil</keyword>